<dbReference type="Pfam" id="PF01435">
    <property type="entry name" value="Peptidase_M48"/>
    <property type="match status" value="1"/>
</dbReference>
<evidence type="ECO:0000256" key="6">
    <source>
        <dbReference type="ARBA" id="ARBA00022801"/>
    </source>
</evidence>
<dbReference type="Gene3D" id="3.30.2010.10">
    <property type="entry name" value="Metalloproteases ('zincins'), catalytic domain"/>
    <property type="match status" value="1"/>
</dbReference>
<dbReference type="GO" id="GO:0004222">
    <property type="term" value="F:metalloendopeptidase activity"/>
    <property type="evidence" value="ECO:0007669"/>
    <property type="project" value="InterPro"/>
</dbReference>
<keyword evidence="7" id="KW-0862">Zinc</keyword>
<evidence type="ECO:0000256" key="3">
    <source>
        <dbReference type="ARBA" id="ARBA00022670"/>
    </source>
</evidence>
<organism evidence="14 15">
    <name type="scientific">Rubripirellula reticaptiva</name>
    <dbReference type="NCBI Taxonomy" id="2528013"/>
    <lineage>
        <taxon>Bacteria</taxon>
        <taxon>Pseudomonadati</taxon>
        <taxon>Planctomycetota</taxon>
        <taxon>Planctomycetia</taxon>
        <taxon>Pirellulales</taxon>
        <taxon>Pirellulaceae</taxon>
        <taxon>Rubripirellula</taxon>
    </lineage>
</organism>
<sequence length="586" mass="64382">MLTSGSLMGDTFQIACTACKQRLKIRQTARGKIVACPKCDAKLRIPQASLQPQPTQPTQPSRNSPLADPANQQQQRISASPVTLSDAVGESIRDGQELPVAKMINASSKPHPESPQTSDNLFGVEIPAMTAAPFVPSPRERRLAGLKTSAHPVRQQPRVDLAKAIKSQLSGKIPRQSVGLGYRIGLSINAVFMMMLPMAYVGLIFASIYGMYVYTFDWLPTLFQRMPRGRVAIFAVAIYIAPIVAGVTVIIFMIKPLLMTVIKGGDVRSRSINREGEPLLFELVDHICDVTGAPKPSRIDVDSDVNASASYGRGLRSLFSNDLVLTIGVPLVASLNTREFAGVLAHEFGHFSQGAGMRASYLIRSINGWFSRVVYQRDGIDETLDDAIEDSESVLGLVWLIARVGVSIVRGVMWVFMMVAHMGSCFLLRQMEFDADRYETFVSGSETFASTTRSMRTLGHAQHAAMIGLSGLINKAVMIDDIPKMIQMLERQIPQSSRAKILADIDEERTGLLDSHPSDASRIAAAAKCEAPGIWTVERPARELFRHYDRLCQNVTQDFYRNQIGRLINPDELQPVEKHLAGFAGG</sequence>
<keyword evidence="2" id="KW-1003">Cell membrane</keyword>
<evidence type="ECO:0000256" key="1">
    <source>
        <dbReference type="ARBA" id="ARBA00001947"/>
    </source>
</evidence>
<protein>
    <submittedName>
        <fullName evidence="14">Heat shock protein HtpX</fullName>
    </submittedName>
</protein>
<keyword evidence="9" id="KW-0482">Metalloprotease</keyword>
<comment type="caution">
    <text evidence="14">The sequence shown here is derived from an EMBL/GenBank/DDBJ whole genome shotgun (WGS) entry which is preliminary data.</text>
</comment>
<dbReference type="GO" id="GO:0046872">
    <property type="term" value="F:metal ion binding"/>
    <property type="evidence" value="ECO:0007669"/>
    <property type="project" value="UniProtKB-KW"/>
</dbReference>
<accession>A0A5C6EEK9</accession>
<dbReference type="Proteomes" id="UP000317977">
    <property type="component" value="Unassembled WGS sequence"/>
</dbReference>
<evidence type="ECO:0000256" key="11">
    <source>
        <dbReference type="SAM" id="MobiDB-lite"/>
    </source>
</evidence>
<dbReference type="CDD" id="cd07328">
    <property type="entry name" value="M48_Ste24p_like"/>
    <property type="match status" value="1"/>
</dbReference>
<evidence type="ECO:0000256" key="5">
    <source>
        <dbReference type="ARBA" id="ARBA00022723"/>
    </source>
</evidence>
<evidence type="ECO:0000256" key="9">
    <source>
        <dbReference type="ARBA" id="ARBA00023049"/>
    </source>
</evidence>
<feature type="compositionally biased region" description="Low complexity" evidence="11">
    <location>
        <begin position="51"/>
        <end position="60"/>
    </location>
</feature>
<evidence type="ECO:0000256" key="10">
    <source>
        <dbReference type="ARBA" id="ARBA00023136"/>
    </source>
</evidence>
<dbReference type="RefSeq" id="WP_146536592.1">
    <property type="nucleotide sequence ID" value="NZ_SJPX01000005.1"/>
</dbReference>
<dbReference type="Gene3D" id="2.20.28.160">
    <property type="match status" value="1"/>
</dbReference>
<dbReference type="InterPro" id="IPR050083">
    <property type="entry name" value="HtpX_protease"/>
</dbReference>
<keyword evidence="4 12" id="KW-0812">Transmembrane</keyword>
<feature type="transmembrane region" description="Helical" evidence="12">
    <location>
        <begin position="190"/>
        <end position="212"/>
    </location>
</feature>
<dbReference type="InterPro" id="IPR001915">
    <property type="entry name" value="Peptidase_M48"/>
</dbReference>
<reference evidence="14 15" key="1">
    <citation type="submission" date="2019-02" db="EMBL/GenBank/DDBJ databases">
        <title>Deep-cultivation of Planctomycetes and their phenomic and genomic characterization uncovers novel biology.</title>
        <authorList>
            <person name="Wiegand S."/>
            <person name="Jogler M."/>
            <person name="Boedeker C."/>
            <person name="Pinto D."/>
            <person name="Vollmers J."/>
            <person name="Rivas-Marin E."/>
            <person name="Kohn T."/>
            <person name="Peeters S.H."/>
            <person name="Heuer A."/>
            <person name="Rast P."/>
            <person name="Oberbeckmann S."/>
            <person name="Bunk B."/>
            <person name="Jeske O."/>
            <person name="Meyerdierks A."/>
            <person name="Storesund J.E."/>
            <person name="Kallscheuer N."/>
            <person name="Luecker S."/>
            <person name="Lage O.M."/>
            <person name="Pohl T."/>
            <person name="Merkel B.J."/>
            <person name="Hornburger P."/>
            <person name="Mueller R.-W."/>
            <person name="Bruemmer F."/>
            <person name="Labrenz M."/>
            <person name="Spormann A.M."/>
            <person name="Op Den Camp H."/>
            <person name="Overmann J."/>
            <person name="Amann R."/>
            <person name="Jetten M.S.M."/>
            <person name="Mascher T."/>
            <person name="Medema M.H."/>
            <person name="Devos D.P."/>
            <person name="Kaster A.-K."/>
            <person name="Ovreas L."/>
            <person name="Rohde M."/>
            <person name="Galperin M.Y."/>
            <person name="Jogler C."/>
        </authorList>
    </citation>
    <scope>NUCLEOTIDE SEQUENCE [LARGE SCALE GENOMIC DNA]</scope>
    <source>
        <strain evidence="14 15">Poly59</strain>
    </source>
</reference>
<dbReference type="PANTHER" id="PTHR43221:SF2">
    <property type="entry name" value="PROTEASE HTPX HOMOLOG"/>
    <property type="match status" value="1"/>
</dbReference>
<name>A0A5C6EEK9_9BACT</name>
<keyword evidence="14" id="KW-0346">Stress response</keyword>
<keyword evidence="8 12" id="KW-1133">Transmembrane helix</keyword>
<feature type="transmembrane region" description="Helical" evidence="12">
    <location>
        <begin position="232"/>
        <end position="254"/>
    </location>
</feature>
<keyword evidence="6" id="KW-0378">Hydrolase</keyword>
<dbReference type="EMBL" id="SJPX01000005">
    <property type="protein sequence ID" value="TWU48193.1"/>
    <property type="molecule type" value="Genomic_DNA"/>
</dbReference>
<feature type="region of interest" description="Disordered" evidence="11">
    <location>
        <begin position="47"/>
        <end position="88"/>
    </location>
</feature>
<keyword evidence="10 12" id="KW-0472">Membrane</keyword>
<feature type="domain" description="Peptidase M48" evidence="13">
    <location>
        <begin position="285"/>
        <end position="528"/>
    </location>
</feature>
<dbReference type="OrthoDB" id="9789270at2"/>
<dbReference type="GO" id="GO:0006508">
    <property type="term" value="P:proteolysis"/>
    <property type="evidence" value="ECO:0007669"/>
    <property type="project" value="UniProtKB-KW"/>
</dbReference>
<proteinExistence type="predicted"/>
<evidence type="ECO:0000256" key="2">
    <source>
        <dbReference type="ARBA" id="ARBA00022475"/>
    </source>
</evidence>
<evidence type="ECO:0000256" key="4">
    <source>
        <dbReference type="ARBA" id="ARBA00022692"/>
    </source>
</evidence>
<evidence type="ECO:0000313" key="15">
    <source>
        <dbReference type="Proteomes" id="UP000317977"/>
    </source>
</evidence>
<dbReference type="PANTHER" id="PTHR43221">
    <property type="entry name" value="PROTEASE HTPX"/>
    <property type="match status" value="1"/>
</dbReference>
<evidence type="ECO:0000256" key="8">
    <source>
        <dbReference type="ARBA" id="ARBA00022989"/>
    </source>
</evidence>
<keyword evidence="15" id="KW-1185">Reference proteome</keyword>
<keyword evidence="3" id="KW-0645">Protease</keyword>
<evidence type="ECO:0000313" key="14">
    <source>
        <dbReference type="EMBL" id="TWU48193.1"/>
    </source>
</evidence>
<evidence type="ECO:0000256" key="7">
    <source>
        <dbReference type="ARBA" id="ARBA00022833"/>
    </source>
</evidence>
<evidence type="ECO:0000259" key="13">
    <source>
        <dbReference type="Pfam" id="PF01435"/>
    </source>
</evidence>
<comment type="cofactor">
    <cofactor evidence="1">
        <name>Zn(2+)</name>
        <dbReference type="ChEBI" id="CHEBI:29105"/>
    </cofactor>
</comment>
<gene>
    <name evidence="14" type="ORF">Poly59_50390</name>
</gene>
<evidence type="ECO:0000256" key="12">
    <source>
        <dbReference type="SAM" id="Phobius"/>
    </source>
</evidence>
<feature type="compositionally biased region" description="Polar residues" evidence="11">
    <location>
        <begin position="70"/>
        <end position="83"/>
    </location>
</feature>
<keyword evidence="5" id="KW-0479">Metal-binding</keyword>
<dbReference type="AlphaFoldDB" id="A0A5C6EEK9"/>